<evidence type="ECO:0000259" key="4">
    <source>
        <dbReference type="PROSITE" id="PS00662"/>
    </source>
</evidence>
<evidence type="ECO:0000313" key="5">
    <source>
        <dbReference type="EMBL" id="PZQ14143.1"/>
    </source>
</evidence>
<protein>
    <submittedName>
        <fullName evidence="5">General secretion pathway protein GspE</fullName>
    </submittedName>
</protein>
<dbReference type="GO" id="GO:0016887">
    <property type="term" value="F:ATP hydrolysis activity"/>
    <property type="evidence" value="ECO:0007669"/>
    <property type="project" value="TreeGrafter"/>
</dbReference>
<dbReference type="PANTHER" id="PTHR30258">
    <property type="entry name" value="TYPE II SECRETION SYSTEM PROTEIN GSPE-RELATED"/>
    <property type="match status" value="1"/>
</dbReference>
<gene>
    <name evidence="5" type="ORF">DI565_11945</name>
</gene>
<accession>A0A2W5M9Q1</accession>
<proteinExistence type="inferred from homology"/>
<dbReference type="InterPro" id="IPR001482">
    <property type="entry name" value="T2SS/T4SS_dom"/>
</dbReference>
<dbReference type="InterPro" id="IPR003593">
    <property type="entry name" value="AAA+_ATPase"/>
</dbReference>
<reference evidence="5 6" key="1">
    <citation type="submission" date="2017-08" db="EMBL/GenBank/DDBJ databases">
        <title>Infants hospitalized years apart are colonized by the same room-sourced microbial strains.</title>
        <authorList>
            <person name="Brooks B."/>
            <person name="Olm M.R."/>
            <person name="Firek B.A."/>
            <person name="Baker R."/>
            <person name="Thomas B.C."/>
            <person name="Morowitz M.J."/>
            <person name="Banfield J.F."/>
        </authorList>
    </citation>
    <scope>NUCLEOTIDE SEQUENCE [LARGE SCALE GENOMIC DNA]</scope>
    <source>
        <strain evidence="5">S2_005_003_R2_43</strain>
    </source>
</reference>
<dbReference type="Gene3D" id="3.30.450.90">
    <property type="match status" value="1"/>
</dbReference>
<dbReference type="GO" id="GO:0005886">
    <property type="term" value="C:plasma membrane"/>
    <property type="evidence" value="ECO:0007669"/>
    <property type="project" value="TreeGrafter"/>
</dbReference>
<evidence type="ECO:0000256" key="1">
    <source>
        <dbReference type="ARBA" id="ARBA00006611"/>
    </source>
</evidence>
<dbReference type="EMBL" id="QFPN01000006">
    <property type="protein sequence ID" value="PZQ14143.1"/>
    <property type="molecule type" value="Genomic_DNA"/>
</dbReference>
<dbReference type="FunFam" id="3.40.50.300:FF:000398">
    <property type="entry name" value="Type IV pilus assembly ATPase PilB"/>
    <property type="match status" value="1"/>
</dbReference>
<comment type="caution">
    <text evidence="5">The sequence shown here is derived from an EMBL/GenBank/DDBJ whole genome shotgun (WGS) entry which is preliminary data.</text>
</comment>
<dbReference type="InterPro" id="IPR027417">
    <property type="entry name" value="P-loop_NTPase"/>
</dbReference>
<dbReference type="CDD" id="cd01129">
    <property type="entry name" value="PulE-GspE-like"/>
    <property type="match status" value="1"/>
</dbReference>
<dbReference type="InterPro" id="IPR007831">
    <property type="entry name" value="T2SS_GspE_N"/>
</dbReference>
<feature type="domain" description="Bacterial type II secretion system protein E" evidence="4">
    <location>
        <begin position="377"/>
        <end position="391"/>
    </location>
</feature>
<name>A0A2W5M9Q1_ANCNO</name>
<dbReference type="SMART" id="SM00382">
    <property type="entry name" value="AAA"/>
    <property type="match status" value="1"/>
</dbReference>
<dbReference type="InterPro" id="IPR037257">
    <property type="entry name" value="T2SS_E_N_sf"/>
</dbReference>
<evidence type="ECO:0000313" key="6">
    <source>
        <dbReference type="Proteomes" id="UP000249577"/>
    </source>
</evidence>
<comment type="similarity">
    <text evidence="1">Belongs to the GSP E family.</text>
</comment>
<keyword evidence="2" id="KW-0547">Nucleotide-binding</keyword>
<evidence type="ECO:0000256" key="3">
    <source>
        <dbReference type="ARBA" id="ARBA00022840"/>
    </source>
</evidence>
<keyword evidence="3" id="KW-0067">ATP-binding</keyword>
<dbReference type="Gene3D" id="3.40.50.300">
    <property type="entry name" value="P-loop containing nucleotide triphosphate hydrolases"/>
    <property type="match status" value="1"/>
</dbReference>
<dbReference type="SUPFAM" id="SSF160246">
    <property type="entry name" value="EspE N-terminal domain-like"/>
    <property type="match status" value="1"/>
</dbReference>
<dbReference type="GO" id="GO:0005524">
    <property type="term" value="F:ATP binding"/>
    <property type="evidence" value="ECO:0007669"/>
    <property type="project" value="UniProtKB-KW"/>
</dbReference>
<sequence>MNAPTPPPTELAGHLTRLGLLVDMPPPAERPAGARDVSGEAEALWRAGAVAAPDLAEALATLHRLPRMSFSEVAAASPRIDGLSRNFLREAFAYPFELDGGVGVAVADPAGEGLAAVKLALGAPARLVVVSFEEIDLLFEQAASDAGRTGAAQGAAAEAAPADTVEALKDLARGAPVVRLVDHLLERAIDLGATDIHIETGRDELRIRLRVDGHLRTEQVAPRHLAAAVLSRVKILASLDIAERRLPQDGRANVFIGRNEADLRVATMPTMYGETAVLRILLKDSRLLEFERIGLGGRDLAAFKALLAEPHGIVIVTGPTGSGKTTTLATAMQLLNDPARKIVTVEDPIEYQIAGVHQTQVRPAIGLTFATALRSFLRHDPDVIMVGEMRDPETAAVGAQAALTGHLVLTTLHTNSATDAVVRLTDMGIEPYLLASALRGVLGQRLVRRLCERCKREDPREAETAKALAAERGFRIDPAARFFGPQGCAACGQTGYRGRVGVFEVMRVDDDVRKRIREDPDPTGMLAAARRGGLTTMLEDGVAKAGRGMTTISEVLRTTG</sequence>
<dbReference type="Pfam" id="PF05157">
    <property type="entry name" value="MshEN"/>
    <property type="match status" value="1"/>
</dbReference>
<dbReference type="PANTHER" id="PTHR30258:SF2">
    <property type="entry name" value="COMG OPERON PROTEIN 1"/>
    <property type="match status" value="1"/>
</dbReference>
<dbReference type="Pfam" id="PF00437">
    <property type="entry name" value="T2SSE"/>
    <property type="match status" value="1"/>
</dbReference>
<dbReference type="Proteomes" id="UP000249577">
    <property type="component" value="Unassembled WGS sequence"/>
</dbReference>
<evidence type="ECO:0000256" key="2">
    <source>
        <dbReference type="ARBA" id="ARBA00022741"/>
    </source>
</evidence>
<organism evidence="5 6">
    <name type="scientific">Ancylobacter novellus</name>
    <name type="common">Thiobacillus novellus</name>
    <dbReference type="NCBI Taxonomy" id="921"/>
    <lineage>
        <taxon>Bacteria</taxon>
        <taxon>Pseudomonadati</taxon>
        <taxon>Pseudomonadota</taxon>
        <taxon>Alphaproteobacteria</taxon>
        <taxon>Hyphomicrobiales</taxon>
        <taxon>Xanthobacteraceae</taxon>
        <taxon>Ancylobacter</taxon>
    </lineage>
</organism>
<dbReference type="PROSITE" id="PS00662">
    <property type="entry name" value="T2SP_E"/>
    <property type="match status" value="1"/>
</dbReference>
<dbReference type="AlphaFoldDB" id="A0A2W5M9Q1"/>
<dbReference type="SUPFAM" id="SSF52540">
    <property type="entry name" value="P-loop containing nucleoside triphosphate hydrolases"/>
    <property type="match status" value="1"/>
</dbReference>